<protein>
    <submittedName>
        <fullName evidence="2">Uncharacterized protein</fullName>
    </submittedName>
</protein>
<proteinExistence type="predicted"/>
<sequence>MPPKESAPGQANNTTASVTERDAYLIRAMFDHGVEVGYARAEADMAAAWKVVAEKVRGIPRQMEVQERRLVHDTLWAYCTAPECNTQVEVHRRVDFRLVLCPKHLPKSWCSRHRVADTCASEQRLKERLDASQRPEYTGGPVEWNVDRPPLDRGTAA</sequence>
<evidence type="ECO:0000256" key="1">
    <source>
        <dbReference type="SAM" id="MobiDB-lite"/>
    </source>
</evidence>
<reference evidence="2 3" key="1">
    <citation type="submission" date="2019-09" db="EMBL/GenBank/DDBJ databases">
        <title>Actinomadura physcomitrii sp. nov., a novel actinomycete isolated from moss [Physcomitrium sphaericum (Ludw) Fuernr].</title>
        <authorList>
            <person name="Zhuang X."/>
            <person name="Liu C."/>
        </authorList>
    </citation>
    <scope>NUCLEOTIDE SEQUENCE [LARGE SCALE GENOMIC DNA]</scope>
    <source>
        <strain evidence="2 3">HMC1</strain>
    </source>
</reference>
<dbReference type="RefSeq" id="WP_151568063.1">
    <property type="nucleotide sequence ID" value="NZ_WBMT01000024.1"/>
</dbReference>
<evidence type="ECO:0000313" key="2">
    <source>
        <dbReference type="EMBL" id="KAB2341881.1"/>
    </source>
</evidence>
<gene>
    <name evidence="2" type="ORF">F8566_40605</name>
</gene>
<dbReference type="AlphaFoldDB" id="A0A6H9YE47"/>
<name>A0A6H9YE47_9ACTN</name>
<accession>A0A6H9YE47</accession>
<organism evidence="2 3">
    <name type="scientific">Actinomadura rudentiformis</name>
    <dbReference type="NCBI Taxonomy" id="359158"/>
    <lineage>
        <taxon>Bacteria</taxon>
        <taxon>Bacillati</taxon>
        <taxon>Actinomycetota</taxon>
        <taxon>Actinomycetes</taxon>
        <taxon>Streptosporangiales</taxon>
        <taxon>Thermomonosporaceae</taxon>
        <taxon>Actinomadura</taxon>
    </lineage>
</organism>
<keyword evidence="3" id="KW-1185">Reference proteome</keyword>
<dbReference type="Proteomes" id="UP000468735">
    <property type="component" value="Unassembled WGS sequence"/>
</dbReference>
<comment type="caution">
    <text evidence="2">The sequence shown here is derived from an EMBL/GenBank/DDBJ whole genome shotgun (WGS) entry which is preliminary data.</text>
</comment>
<dbReference type="EMBL" id="WBMT01000024">
    <property type="protein sequence ID" value="KAB2341881.1"/>
    <property type="molecule type" value="Genomic_DNA"/>
</dbReference>
<evidence type="ECO:0000313" key="3">
    <source>
        <dbReference type="Proteomes" id="UP000468735"/>
    </source>
</evidence>
<feature type="region of interest" description="Disordered" evidence="1">
    <location>
        <begin position="130"/>
        <end position="157"/>
    </location>
</feature>